<evidence type="ECO:0000256" key="1">
    <source>
        <dbReference type="SAM" id="Phobius"/>
    </source>
</evidence>
<organism evidence="2 3">
    <name type="scientific">Lentinula aff. detonsa</name>
    <dbReference type="NCBI Taxonomy" id="2804958"/>
    <lineage>
        <taxon>Eukaryota</taxon>
        <taxon>Fungi</taxon>
        <taxon>Dikarya</taxon>
        <taxon>Basidiomycota</taxon>
        <taxon>Agaricomycotina</taxon>
        <taxon>Agaricomycetes</taxon>
        <taxon>Agaricomycetidae</taxon>
        <taxon>Agaricales</taxon>
        <taxon>Marasmiineae</taxon>
        <taxon>Omphalotaceae</taxon>
        <taxon>Lentinula</taxon>
    </lineage>
</organism>
<evidence type="ECO:0000313" key="3">
    <source>
        <dbReference type="Proteomes" id="UP001163798"/>
    </source>
</evidence>
<keyword evidence="1" id="KW-0472">Membrane</keyword>
<reference evidence="2" key="1">
    <citation type="submission" date="2022-08" db="EMBL/GenBank/DDBJ databases">
        <authorList>
            <consortium name="DOE Joint Genome Institute"/>
            <person name="Min B."/>
            <person name="Riley R."/>
            <person name="Sierra-Patev S."/>
            <person name="Naranjo-Ortiz M."/>
            <person name="Looney B."/>
            <person name="Konkel Z."/>
            <person name="Slot J.C."/>
            <person name="Sakamoto Y."/>
            <person name="Steenwyk J.L."/>
            <person name="Rokas A."/>
            <person name="Carro J."/>
            <person name="Camarero S."/>
            <person name="Ferreira P."/>
            <person name="Molpeceres G."/>
            <person name="Ruiz-Duenas F.J."/>
            <person name="Serrano A."/>
            <person name="Henrissat B."/>
            <person name="Drula E."/>
            <person name="Hughes K.W."/>
            <person name="Mata J.L."/>
            <person name="Ishikawa N.K."/>
            <person name="Vargas-Isla R."/>
            <person name="Ushijima S."/>
            <person name="Smith C.A."/>
            <person name="Ahrendt S."/>
            <person name="Andreopoulos W."/>
            <person name="He G."/>
            <person name="Labutti K."/>
            <person name="Lipzen A."/>
            <person name="Ng V."/>
            <person name="Sandor L."/>
            <person name="Barry K."/>
            <person name="Martinez A.T."/>
            <person name="Xiao Y."/>
            <person name="Gibbons J.G."/>
            <person name="Terashima K."/>
            <person name="Hibbett D.S."/>
            <person name="Grigoriev I.V."/>
        </authorList>
    </citation>
    <scope>NUCLEOTIDE SEQUENCE</scope>
    <source>
        <strain evidence="2">TFB10291</strain>
    </source>
</reference>
<dbReference type="EMBL" id="MU793499">
    <property type="protein sequence ID" value="KAJ3782102.1"/>
    <property type="molecule type" value="Genomic_DNA"/>
</dbReference>
<dbReference type="AlphaFoldDB" id="A0AA38NHW4"/>
<protein>
    <submittedName>
        <fullName evidence="2">Uncharacterized protein</fullName>
    </submittedName>
</protein>
<evidence type="ECO:0000313" key="2">
    <source>
        <dbReference type="EMBL" id="KAJ3782102.1"/>
    </source>
</evidence>
<name>A0AA38NHW4_9AGAR</name>
<comment type="caution">
    <text evidence="2">The sequence shown here is derived from an EMBL/GenBank/DDBJ whole genome shotgun (WGS) entry which is preliminary data.</text>
</comment>
<accession>A0AA38NHW4</accession>
<feature type="transmembrane region" description="Helical" evidence="1">
    <location>
        <begin position="40"/>
        <end position="60"/>
    </location>
</feature>
<keyword evidence="3" id="KW-1185">Reference proteome</keyword>
<sequence>MCSSPTRSSCQDMDDTSSANCCLLTSDMLSFSHFPPAPALLRYLLAFVMVLPALAEYVYICAYHRTCCCTYLYPQTATIIPLGGHFRRFPDVLPASRTFDDENHLYQRLRIPVHGVVLKKYMPGECDHKGFAFNGGCSMLQHGIRRTGMHDRIVLFLFNDPHDVDEMKRAFFLFFLRDLNRYSSLTLSLFLVVRSLQVVRLLSFTQ</sequence>
<proteinExistence type="predicted"/>
<dbReference type="Proteomes" id="UP001163798">
    <property type="component" value="Unassembled WGS sequence"/>
</dbReference>
<gene>
    <name evidence="2" type="ORF">GGU10DRAFT_87096</name>
</gene>
<keyword evidence="1" id="KW-1133">Transmembrane helix</keyword>
<keyword evidence="1" id="KW-0812">Transmembrane</keyword>